<keyword evidence="1" id="KW-0472">Membrane</keyword>
<keyword evidence="1" id="KW-0812">Transmembrane</keyword>
<dbReference type="EMBL" id="FPLD01000020">
    <property type="protein sequence ID" value="SGY86239.1"/>
    <property type="molecule type" value="Genomic_DNA"/>
</dbReference>
<feature type="transmembrane region" description="Helical" evidence="1">
    <location>
        <begin position="41"/>
        <end position="58"/>
    </location>
</feature>
<organism evidence="2 3">
    <name type="scientific">Moritella viscosa</name>
    <dbReference type="NCBI Taxonomy" id="80854"/>
    <lineage>
        <taxon>Bacteria</taxon>
        <taxon>Pseudomonadati</taxon>
        <taxon>Pseudomonadota</taxon>
        <taxon>Gammaproteobacteria</taxon>
        <taxon>Alteromonadales</taxon>
        <taxon>Moritellaceae</taxon>
        <taxon>Moritella</taxon>
    </lineage>
</organism>
<gene>
    <name evidence="2" type="ORF">NVI5450_0597</name>
</gene>
<evidence type="ECO:0000313" key="3">
    <source>
        <dbReference type="Proteomes" id="UP000183794"/>
    </source>
</evidence>
<feature type="transmembrane region" description="Helical" evidence="1">
    <location>
        <begin position="15"/>
        <end position="35"/>
    </location>
</feature>
<evidence type="ECO:0000313" key="2">
    <source>
        <dbReference type="EMBL" id="SGY86239.1"/>
    </source>
</evidence>
<keyword evidence="1" id="KW-1133">Transmembrane helix</keyword>
<sequence length="69" mass="8163">MIVRSYSKFAKDNPFCHKLHIISLLIITLFSIYQVLEFNRVIFFIGFIFIIPSIVLLSKSSTYKRKYLS</sequence>
<evidence type="ECO:0000256" key="1">
    <source>
        <dbReference type="SAM" id="Phobius"/>
    </source>
</evidence>
<reference evidence="2 3" key="1">
    <citation type="submission" date="2016-11" db="EMBL/GenBank/DDBJ databases">
        <authorList>
            <person name="Jaros S."/>
            <person name="Januszkiewicz K."/>
            <person name="Wedrychowicz H."/>
        </authorList>
    </citation>
    <scope>NUCLEOTIDE SEQUENCE [LARGE SCALE GENOMIC DNA]</scope>
    <source>
        <strain evidence="2">NVI 5450</strain>
    </source>
</reference>
<proteinExistence type="predicted"/>
<accession>A0A1L0AGI3</accession>
<protein>
    <submittedName>
        <fullName evidence="2">Uncharacterized protein</fullName>
    </submittedName>
</protein>
<name>A0A1L0AGI3_9GAMM</name>
<dbReference type="AlphaFoldDB" id="A0A1L0AGI3"/>
<dbReference type="Proteomes" id="UP000183794">
    <property type="component" value="Unassembled WGS sequence"/>
</dbReference>